<name>A0A330HAE0_9HYPH</name>
<gene>
    <name evidence="2" type="ORF">DPM33_32115</name>
</gene>
<keyword evidence="3" id="KW-1185">Reference proteome</keyword>
<reference evidence="2 3" key="1">
    <citation type="submission" date="2018-07" db="EMBL/GenBank/DDBJ databases">
        <title>Diversity of Mesorhizobium strains in Brazil.</title>
        <authorList>
            <person name="Helene L.C.F."/>
            <person name="Dall'Agnol R."/>
            <person name="Delamuta J.R.M."/>
            <person name="Hungria M."/>
        </authorList>
    </citation>
    <scope>NUCLEOTIDE SEQUENCE [LARGE SCALE GENOMIC DNA]</scope>
    <source>
        <strain evidence="2 3">AC99b</strain>
    </source>
</reference>
<organism evidence="2 3">
    <name type="scientific">Mesorhizobium hawassense</name>
    <dbReference type="NCBI Taxonomy" id="1209954"/>
    <lineage>
        <taxon>Bacteria</taxon>
        <taxon>Pseudomonadati</taxon>
        <taxon>Pseudomonadota</taxon>
        <taxon>Alphaproteobacteria</taxon>
        <taxon>Hyphomicrobiales</taxon>
        <taxon>Phyllobacteriaceae</taxon>
        <taxon>Mesorhizobium</taxon>
    </lineage>
</organism>
<evidence type="ECO:0000313" key="2">
    <source>
        <dbReference type="EMBL" id="RAZ84172.1"/>
    </source>
</evidence>
<dbReference type="AlphaFoldDB" id="A0A330HAE0"/>
<accession>A0A330HAE0</accession>
<evidence type="ECO:0008006" key="4">
    <source>
        <dbReference type="Google" id="ProtNLM"/>
    </source>
</evidence>
<sequence>MKRSNEQELYMVTGEPDSVRVKAINGQWIVRIVDGGRLTQQVFDINAQAETFAEEERLRLGLPGEPPAEGPAGPTRRGRRTR</sequence>
<protein>
    <recommendedName>
        <fullName evidence="4">DUF2188 domain-containing protein</fullName>
    </recommendedName>
</protein>
<dbReference type="Proteomes" id="UP000251558">
    <property type="component" value="Unassembled WGS sequence"/>
</dbReference>
<feature type="region of interest" description="Disordered" evidence="1">
    <location>
        <begin position="59"/>
        <end position="82"/>
    </location>
</feature>
<comment type="caution">
    <text evidence="2">The sequence shown here is derived from an EMBL/GenBank/DDBJ whole genome shotgun (WGS) entry which is preliminary data.</text>
</comment>
<evidence type="ECO:0000313" key="3">
    <source>
        <dbReference type="Proteomes" id="UP000251558"/>
    </source>
</evidence>
<proteinExistence type="predicted"/>
<dbReference type="EMBL" id="QMBP01000025">
    <property type="protein sequence ID" value="RAZ84172.1"/>
    <property type="molecule type" value="Genomic_DNA"/>
</dbReference>
<evidence type="ECO:0000256" key="1">
    <source>
        <dbReference type="SAM" id="MobiDB-lite"/>
    </source>
</evidence>